<protein>
    <recommendedName>
        <fullName evidence="2">histidine kinase</fullName>
        <ecNumber evidence="2">2.7.13.3</ecNumber>
    </recommendedName>
</protein>
<dbReference type="InterPro" id="IPR003594">
    <property type="entry name" value="HATPase_dom"/>
</dbReference>
<dbReference type="PANTHER" id="PTHR42878:SF7">
    <property type="entry name" value="SENSOR HISTIDINE KINASE GLRK"/>
    <property type="match status" value="1"/>
</dbReference>
<feature type="transmembrane region" description="Helical" evidence="8">
    <location>
        <begin position="180"/>
        <end position="200"/>
    </location>
</feature>
<evidence type="ECO:0000256" key="4">
    <source>
        <dbReference type="ARBA" id="ARBA00022741"/>
    </source>
</evidence>
<dbReference type="EC" id="2.7.13.3" evidence="2"/>
<dbReference type="PRINTS" id="PR00344">
    <property type="entry name" value="BCTRLSENSOR"/>
</dbReference>
<feature type="domain" description="Histidine kinase" evidence="9">
    <location>
        <begin position="356"/>
        <end position="560"/>
    </location>
</feature>
<keyword evidence="10" id="KW-0614">Plasmid</keyword>
<evidence type="ECO:0000313" key="11">
    <source>
        <dbReference type="Proteomes" id="UP001354989"/>
    </source>
</evidence>
<dbReference type="InterPro" id="IPR050351">
    <property type="entry name" value="BphY/WalK/GraS-like"/>
</dbReference>
<dbReference type="Gene3D" id="3.30.565.10">
    <property type="entry name" value="Histidine kinase-like ATPase, C-terminal domain"/>
    <property type="match status" value="1"/>
</dbReference>
<dbReference type="PROSITE" id="PS50109">
    <property type="entry name" value="HIS_KIN"/>
    <property type="match status" value="1"/>
</dbReference>
<comment type="catalytic activity">
    <reaction evidence="1">
        <text>ATP + protein L-histidine = ADP + protein N-phospho-L-histidine.</text>
        <dbReference type="EC" id="2.7.13.3"/>
    </reaction>
</comment>
<dbReference type="SMART" id="SM00387">
    <property type="entry name" value="HATPase_c"/>
    <property type="match status" value="1"/>
</dbReference>
<evidence type="ECO:0000313" key="10">
    <source>
        <dbReference type="EMBL" id="BDD00630.1"/>
    </source>
</evidence>
<keyword evidence="4" id="KW-0547">Nucleotide-binding</keyword>
<feature type="transmembrane region" description="Helical" evidence="8">
    <location>
        <begin position="148"/>
        <end position="168"/>
    </location>
</feature>
<proteinExistence type="predicted"/>
<geneLocation type="plasmid" evidence="10 11">
    <name>pPP1</name>
</geneLocation>
<evidence type="ECO:0000256" key="3">
    <source>
        <dbReference type="ARBA" id="ARBA00022679"/>
    </source>
</evidence>
<sequence length="578" mass="64904">MNNRVWIRPQELVLGTVIGVFTLSILVIVGWFFSIPELLQLHPAFVPMQFNTALCFLLCSICLNNGNHFNRQENVIPVIILGITSLTLLQYIFGIDLYIDEFFMEANIVTNTSSPGRMAPNTGCCFMLFALTFLLPEGSIRQLEIKGVLSSFIFCLGLIACGGYVLQLPSAYGWMNMTQMALHTAVGFMLLGFGMTVYFIEKERKLKKALSNPNKLWMVGYAFSMLILIFLIDMNIPLGVAGGIPYVILILLAWFTAKPKYAIVLGLLSIVLTLIGFFYSASSGLPHWMAITNRVYSILAILVVSVLMYIIKRKELKLLALNAQLDARILQQEEKGKLRDEKIDQYSLIVANDLFFSFHSMKQKMGDFKDGHKNLLGDDGRHKIEVIQRSIHKLEEVIFRLKSLFATKVDRIKKVSVQQIMESVTAQLAPTIQENKANVLFRELPVVEGNEGELRLVFYELMKNSLEAHVEDFPLNIWVSYLKVDDFYHFEFRDDGIGTSDGGGLGAPIDAYGNRSGDAGRMGIGLKMCQRIMESHGGELWFESAIGEGTRVIFKLPIKQHPASDLKEIIPSVSPVLS</sequence>
<feature type="transmembrane region" description="Helical" evidence="8">
    <location>
        <begin position="119"/>
        <end position="136"/>
    </location>
</feature>
<evidence type="ECO:0000256" key="2">
    <source>
        <dbReference type="ARBA" id="ARBA00012438"/>
    </source>
</evidence>
<evidence type="ECO:0000259" key="9">
    <source>
        <dbReference type="PROSITE" id="PS50109"/>
    </source>
</evidence>
<dbReference type="InterPro" id="IPR004358">
    <property type="entry name" value="Sig_transdc_His_kin-like_C"/>
</dbReference>
<feature type="transmembrane region" description="Helical" evidence="8">
    <location>
        <begin position="216"/>
        <end position="232"/>
    </location>
</feature>
<dbReference type="InterPro" id="IPR036890">
    <property type="entry name" value="HATPase_C_sf"/>
</dbReference>
<dbReference type="Proteomes" id="UP001354989">
    <property type="component" value="Plasmid pPP1"/>
</dbReference>
<feature type="transmembrane region" description="Helical" evidence="8">
    <location>
        <begin position="262"/>
        <end position="282"/>
    </location>
</feature>
<keyword evidence="5" id="KW-0418">Kinase</keyword>
<keyword evidence="3" id="KW-0808">Transferase</keyword>
<dbReference type="PANTHER" id="PTHR42878">
    <property type="entry name" value="TWO-COMPONENT HISTIDINE KINASE"/>
    <property type="match status" value="1"/>
</dbReference>
<evidence type="ECO:0000256" key="5">
    <source>
        <dbReference type="ARBA" id="ARBA00022777"/>
    </source>
</evidence>
<name>A0ABM7VI21_9BACT</name>
<reference evidence="10 11" key="1">
    <citation type="submission" date="2021-12" db="EMBL/GenBank/DDBJ databases">
        <title>Genome sequencing of bacteria with rrn-lacking chromosome and rrn-plasmid.</title>
        <authorList>
            <person name="Anda M."/>
            <person name="Iwasaki W."/>
        </authorList>
    </citation>
    <scope>NUCLEOTIDE SEQUENCE [LARGE SCALE GENOMIC DNA]</scope>
    <source>
        <strain evidence="10 11">NBRC 101262</strain>
        <plasmid evidence="10 11">pPP1</plasmid>
    </source>
</reference>
<feature type="transmembrane region" description="Helical" evidence="8">
    <location>
        <begin position="238"/>
        <end position="255"/>
    </location>
</feature>
<evidence type="ECO:0000256" key="8">
    <source>
        <dbReference type="SAM" id="Phobius"/>
    </source>
</evidence>
<keyword evidence="8" id="KW-0472">Membrane</keyword>
<feature type="transmembrane region" description="Helical" evidence="8">
    <location>
        <begin position="45"/>
        <end position="63"/>
    </location>
</feature>
<feature type="transmembrane region" description="Helical" evidence="8">
    <location>
        <begin position="12"/>
        <end position="33"/>
    </location>
</feature>
<evidence type="ECO:0000256" key="7">
    <source>
        <dbReference type="ARBA" id="ARBA00023012"/>
    </source>
</evidence>
<dbReference type="SUPFAM" id="SSF55874">
    <property type="entry name" value="ATPase domain of HSP90 chaperone/DNA topoisomerase II/histidine kinase"/>
    <property type="match status" value="1"/>
</dbReference>
<feature type="transmembrane region" description="Helical" evidence="8">
    <location>
        <begin position="294"/>
        <end position="311"/>
    </location>
</feature>
<evidence type="ECO:0000256" key="6">
    <source>
        <dbReference type="ARBA" id="ARBA00022840"/>
    </source>
</evidence>
<keyword evidence="7" id="KW-0902">Two-component regulatory system</keyword>
<keyword evidence="8" id="KW-1133">Transmembrane helix</keyword>
<gene>
    <name evidence="10" type="ORF">PEPS_29100</name>
</gene>
<keyword evidence="11" id="KW-1185">Reference proteome</keyword>
<accession>A0ABM7VI21</accession>
<keyword evidence="8" id="KW-0812">Transmembrane</keyword>
<dbReference type="RefSeq" id="WP_338398457.1">
    <property type="nucleotide sequence ID" value="NZ_AP025293.1"/>
</dbReference>
<keyword evidence="6" id="KW-0067">ATP-binding</keyword>
<dbReference type="Pfam" id="PF02518">
    <property type="entry name" value="HATPase_c"/>
    <property type="match status" value="1"/>
</dbReference>
<evidence type="ECO:0000256" key="1">
    <source>
        <dbReference type="ARBA" id="ARBA00000085"/>
    </source>
</evidence>
<feature type="transmembrane region" description="Helical" evidence="8">
    <location>
        <begin position="75"/>
        <end position="99"/>
    </location>
</feature>
<organism evidence="10 11">
    <name type="scientific">Persicobacter psychrovividus</name>
    <dbReference type="NCBI Taxonomy" id="387638"/>
    <lineage>
        <taxon>Bacteria</taxon>
        <taxon>Pseudomonadati</taxon>
        <taxon>Bacteroidota</taxon>
        <taxon>Cytophagia</taxon>
        <taxon>Cytophagales</taxon>
        <taxon>Persicobacteraceae</taxon>
        <taxon>Persicobacter</taxon>
    </lineage>
</organism>
<dbReference type="EMBL" id="AP025293">
    <property type="protein sequence ID" value="BDD00630.1"/>
    <property type="molecule type" value="Genomic_DNA"/>
</dbReference>
<dbReference type="InterPro" id="IPR005467">
    <property type="entry name" value="His_kinase_dom"/>
</dbReference>